<dbReference type="AlphaFoldDB" id="A6DL90"/>
<evidence type="ECO:0000259" key="8">
    <source>
        <dbReference type="Pfam" id="PF00590"/>
    </source>
</evidence>
<dbReference type="InterPro" id="IPR050161">
    <property type="entry name" value="Siro_Cobalamin_biosynth"/>
</dbReference>
<dbReference type="Gene3D" id="3.40.1010.10">
    <property type="entry name" value="Cobalt-precorrin-4 Transmethylase, Domain 1"/>
    <property type="match status" value="1"/>
</dbReference>
<organism evidence="9 10">
    <name type="scientific">Lentisphaera araneosa HTCC2155</name>
    <dbReference type="NCBI Taxonomy" id="313628"/>
    <lineage>
        <taxon>Bacteria</taxon>
        <taxon>Pseudomonadati</taxon>
        <taxon>Lentisphaerota</taxon>
        <taxon>Lentisphaeria</taxon>
        <taxon>Lentisphaerales</taxon>
        <taxon>Lentisphaeraceae</taxon>
        <taxon>Lentisphaera</taxon>
    </lineage>
</organism>
<dbReference type="Pfam" id="PF00590">
    <property type="entry name" value="TP_methylase"/>
    <property type="match status" value="1"/>
</dbReference>
<evidence type="ECO:0000313" key="9">
    <source>
        <dbReference type="EMBL" id="EDM27692.1"/>
    </source>
</evidence>
<dbReference type="InterPro" id="IPR035996">
    <property type="entry name" value="4pyrrol_Methylase_sf"/>
</dbReference>
<evidence type="ECO:0000256" key="1">
    <source>
        <dbReference type="ARBA" id="ARBA00005879"/>
    </source>
</evidence>
<evidence type="ECO:0000313" key="10">
    <source>
        <dbReference type="Proteomes" id="UP000004947"/>
    </source>
</evidence>
<dbReference type="InterPro" id="IPR006366">
    <property type="entry name" value="CobA/CysG_C"/>
</dbReference>
<dbReference type="Proteomes" id="UP000004947">
    <property type="component" value="Unassembled WGS sequence"/>
</dbReference>
<keyword evidence="4 9" id="KW-0808">Transferase</keyword>
<comment type="similarity">
    <text evidence="1">Belongs to the precorrin methyltransferase family.</text>
</comment>
<dbReference type="Gene3D" id="3.30.950.10">
    <property type="entry name" value="Methyltransferase, Cobalt-precorrin-4 Transmethylase, Domain 2"/>
    <property type="match status" value="1"/>
</dbReference>
<dbReference type="PANTHER" id="PTHR45790">
    <property type="entry name" value="SIROHEME SYNTHASE-RELATED"/>
    <property type="match status" value="1"/>
</dbReference>
<dbReference type="eggNOG" id="COG0007">
    <property type="taxonomic scope" value="Bacteria"/>
</dbReference>
<evidence type="ECO:0000256" key="3">
    <source>
        <dbReference type="ARBA" id="ARBA00022603"/>
    </source>
</evidence>
<evidence type="ECO:0000256" key="7">
    <source>
        <dbReference type="ARBA" id="ARBA00025705"/>
    </source>
</evidence>
<dbReference type="NCBIfam" id="NF004790">
    <property type="entry name" value="PRK06136.1"/>
    <property type="match status" value="1"/>
</dbReference>
<evidence type="ECO:0000256" key="6">
    <source>
        <dbReference type="ARBA" id="ARBA00023244"/>
    </source>
</evidence>
<feature type="domain" description="Tetrapyrrole methylase" evidence="8">
    <location>
        <begin position="100"/>
        <end position="305"/>
    </location>
</feature>
<sequence>MNYAGNFFCMNLAKDLVAKFAELMPKAEFVLQENTEPKDYHTTLSDLNAGRIDFFVWPKEDFPGSVEATYDYFIHEEATVVFMKGNQGFVNLRKAFSFPVSFVGAGPGEPEWITVEGLNYLKNCDVCFYDALVNPQILNHIGPETERKYVGKRGDSTSFDQGKINELIFNAVRDGHKVLRLKGGDAGILGRIQDEVDFLQEYELSWSISPGITAAQALAPCTGTYLTSRGVSDRVILTTARQAGGGLNQLMHFDRATLVIYMGILSIKKICSQLLEAGYPEDLPAMLAMNLGRSDCQELRGQLNTIAELAEENNLRPPGLVVFGDTAGIKSFPTYSPLLGRRVIVCGGSESAWQQEEKFLRYAGAKPVYIPNLDLYQDSDLRFPEYDDVIFLDARAVYAFQGMYKELHDEVTYLCLNEEVSVSFECLYGQQAQVTENSSLVGESLRQYLSRKYLDALSPQ</sequence>
<keyword evidence="5" id="KW-0949">S-adenosyl-L-methionine</keyword>
<proteinExistence type="inferred from homology"/>
<dbReference type="RefSeq" id="WP_007278650.1">
    <property type="nucleotide sequence ID" value="NZ_ABCK01000008.1"/>
</dbReference>
<dbReference type="PANTHER" id="PTHR45790:SF3">
    <property type="entry name" value="S-ADENOSYL-L-METHIONINE-DEPENDENT UROPORPHYRINOGEN III METHYLTRANSFERASE, CHLOROPLASTIC"/>
    <property type="match status" value="1"/>
</dbReference>
<dbReference type="CDD" id="cd11642">
    <property type="entry name" value="SUMT"/>
    <property type="match status" value="1"/>
</dbReference>
<dbReference type="InterPro" id="IPR014776">
    <property type="entry name" value="4pyrrole_Mease_sub2"/>
</dbReference>
<evidence type="ECO:0000256" key="5">
    <source>
        <dbReference type="ARBA" id="ARBA00022691"/>
    </source>
</evidence>
<keyword evidence="3 9" id="KW-0489">Methyltransferase</keyword>
<evidence type="ECO:0000256" key="2">
    <source>
        <dbReference type="ARBA" id="ARBA00012162"/>
    </source>
</evidence>
<dbReference type="GO" id="GO:0032259">
    <property type="term" value="P:methylation"/>
    <property type="evidence" value="ECO:0007669"/>
    <property type="project" value="UniProtKB-KW"/>
</dbReference>
<keyword evidence="10" id="KW-1185">Reference proteome</keyword>
<dbReference type="EMBL" id="ABCK01000008">
    <property type="protein sequence ID" value="EDM27692.1"/>
    <property type="molecule type" value="Genomic_DNA"/>
</dbReference>
<dbReference type="EC" id="2.1.1.107" evidence="2"/>
<dbReference type="InterPro" id="IPR000878">
    <property type="entry name" value="4pyrrol_Mease"/>
</dbReference>
<dbReference type="GO" id="GO:0019354">
    <property type="term" value="P:siroheme biosynthetic process"/>
    <property type="evidence" value="ECO:0007669"/>
    <property type="project" value="InterPro"/>
</dbReference>
<dbReference type="SUPFAM" id="SSF53790">
    <property type="entry name" value="Tetrapyrrole methylase"/>
    <property type="match status" value="1"/>
</dbReference>
<evidence type="ECO:0000256" key="4">
    <source>
        <dbReference type="ARBA" id="ARBA00022679"/>
    </source>
</evidence>
<dbReference type="STRING" id="313628.LNTAR_20838"/>
<comment type="caution">
    <text evidence="9">The sequence shown here is derived from an EMBL/GenBank/DDBJ whole genome shotgun (WGS) entry which is preliminary data.</text>
</comment>
<comment type="pathway">
    <text evidence="7">Porphyrin-containing compound metabolism; siroheme biosynthesis; precorrin-2 from uroporphyrinogen III: step 1/1.</text>
</comment>
<reference evidence="9 10" key="1">
    <citation type="journal article" date="2010" name="J. Bacteriol.">
        <title>Genome sequence of Lentisphaera araneosa HTCC2155T, the type species of the order Lentisphaerales in the phylum Lentisphaerae.</title>
        <authorList>
            <person name="Thrash J.C."/>
            <person name="Cho J.C."/>
            <person name="Vergin K.L."/>
            <person name="Morris R.M."/>
            <person name="Giovannoni S.J."/>
        </authorList>
    </citation>
    <scope>NUCLEOTIDE SEQUENCE [LARGE SCALE GENOMIC DNA]</scope>
    <source>
        <strain evidence="9 10">HTCC2155</strain>
    </source>
</reference>
<gene>
    <name evidence="9" type="ORF">LNTAR_20838</name>
</gene>
<dbReference type="OrthoDB" id="9815856at2"/>
<protein>
    <recommendedName>
        <fullName evidence="2">uroporphyrinogen-III C-methyltransferase</fullName>
        <ecNumber evidence="2">2.1.1.107</ecNumber>
    </recommendedName>
</protein>
<dbReference type="FunFam" id="3.40.1010.10:FF:000001">
    <property type="entry name" value="Siroheme synthase"/>
    <property type="match status" value="1"/>
</dbReference>
<dbReference type="InterPro" id="IPR014777">
    <property type="entry name" value="4pyrrole_Mease_sub1"/>
</dbReference>
<accession>A6DL90</accession>
<dbReference type="GO" id="GO:0004851">
    <property type="term" value="F:uroporphyrin-III C-methyltransferase activity"/>
    <property type="evidence" value="ECO:0007669"/>
    <property type="project" value="UniProtKB-EC"/>
</dbReference>
<name>A6DL90_9BACT</name>
<dbReference type="NCBIfam" id="TIGR01469">
    <property type="entry name" value="cobA_cysG_Cterm"/>
    <property type="match status" value="1"/>
</dbReference>
<keyword evidence="6" id="KW-0627">Porphyrin biosynthesis</keyword>